<dbReference type="AlphaFoldDB" id="A0AA97P7V3"/>
<sequence>MMFFEDGRYWFTCKLGKVGSYAEYPLKSRVGRVSLETRRGGGRDPATVVLAGPVREGKSTERKSLLPRLHLAHR</sequence>
<name>A0AA97P7V3_PYRO3</name>
<evidence type="ECO:0000313" key="1">
    <source>
        <dbReference type="EMBL" id="ELQ43539.1"/>
    </source>
</evidence>
<gene>
    <name evidence="1" type="ORF">OOU_Y34scaffold00147g21</name>
</gene>
<accession>A0AA97P7V3</accession>
<organism evidence="1">
    <name type="scientific">Pyricularia oryzae (strain Y34)</name>
    <name type="common">Rice blast fungus</name>
    <name type="synonym">Magnaporthe oryzae</name>
    <dbReference type="NCBI Taxonomy" id="1143189"/>
    <lineage>
        <taxon>Eukaryota</taxon>
        <taxon>Fungi</taxon>
        <taxon>Dikarya</taxon>
        <taxon>Ascomycota</taxon>
        <taxon>Pezizomycotina</taxon>
        <taxon>Sordariomycetes</taxon>
        <taxon>Sordariomycetidae</taxon>
        <taxon>Magnaporthales</taxon>
        <taxon>Pyriculariaceae</taxon>
        <taxon>Pyricularia</taxon>
    </lineage>
</organism>
<protein>
    <submittedName>
        <fullName evidence="1">Uncharacterized protein</fullName>
    </submittedName>
</protein>
<reference evidence="1" key="1">
    <citation type="journal article" date="2012" name="PLoS Genet.">
        <title>Comparative analysis of the genomes of two field isolates of the rice blast fungus Magnaporthe oryzae.</title>
        <authorList>
            <person name="Xue M."/>
            <person name="Yang J."/>
            <person name="Li Z."/>
            <person name="Hu S."/>
            <person name="Yao N."/>
            <person name="Dean R.A."/>
            <person name="Zhao W."/>
            <person name="Shen M."/>
            <person name="Zhang H."/>
            <person name="Li C."/>
            <person name="Liu L."/>
            <person name="Cao L."/>
            <person name="Xu X."/>
            <person name="Xing Y."/>
            <person name="Hsiang T."/>
            <person name="Zhang Z."/>
            <person name="Xu J.R."/>
            <person name="Peng Y.L."/>
        </authorList>
    </citation>
    <scope>NUCLEOTIDE SEQUENCE</scope>
    <source>
        <strain evidence="1">Y34</strain>
    </source>
</reference>
<dbReference type="Proteomes" id="UP000011086">
    <property type="component" value="Unassembled WGS sequence"/>
</dbReference>
<dbReference type="EMBL" id="JH793562">
    <property type="protein sequence ID" value="ELQ43539.1"/>
    <property type="molecule type" value="Genomic_DNA"/>
</dbReference>
<proteinExistence type="predicted"/>